<proteinExistence type="predicted"/>
<keyword evidence="1" id="KW-0732">Signal</keyword>
<feature type="chain" id="PRO_5007101445" evidence="1">
    <location>
        <begin position="34"/>
        <end position="100"/>
    </location>
</feature>
<evidence type="ECO:0000313" key="3">
    <source>
        <dbReference type="Proteomes" id="UP000054241"/>
    </source>
</evidence>
<name>A0A101NEL1_9ACTN</name>
<evidence type="ECO:0000313" key="2">
    <source>
        <dbReference type="EMBL" id="KUM91547.1"/>
    </source>
</evidence>
<accession>A0A101NEL1</accession>
<dbReference type="Proteomes" id="UP000054241">
    <property type="component" value="Unassembled WGS sequence"/>
</dbReference>
<dbReference type="EMBL" id="LMWL01000074">
    <property type="protein sequence ID" value="KUM91547.1"/>
    <property type="molecule type" value="Genomic_DNA"/>
</dbReference>
<sequence length="100" mass="10458">MSRRTLKPTRAQIAALLTAPLLGLGLLAPSASADTPPGQQTDTTLIGKICQATSEDTEDGGSGLSCDRDIAPLLSRFVDPGLRMTCVSQPQGSEYCRPAK</sequence>
<dbReference type="AlphaFoldDB" id="A0A101NEL1"/>
<comment type="caution">
    <text evidence="2">The sequence shown here is derived from an EMBL/GenBank/DDBJ whole genome shotgun (WGS) entry which is preliminary data.</text>
</comment>
<gene>
    <name evidence="2" type="ORF">AQI88_36230</name>
</gene>
<reference evidence="2 3" key="1">
    <citation type="submission" date="2015-10" db="EMBL/GenBank/DDBJ databases">
        <title>Draft genome sequence of Streptomyces cellostaticus DSM 40189, type strain for the species Streptomyces cellostaticus.</title>
        <authorList>
            <person name="Ruckert C."/>
            <person name="Winkler A."/>
            <person name="Kalinowski J."/>
            <person name="Kampfer P."/>
            <person name="Glaeser S."/>
        </authorList>
    </citation>
    <scope>NUCLEOTIDE SEQUENCE [LARGE SCALE GENOMIC DNA]</scope>
    <source>
        <strain evidence="2 3">DSM 40189</strain>
    </source>
</reference>
<organism evidence="2 3">
    <name type="scientific">Streptomyces cellostaticus</name>
    <dbReference type="NCBI Taxonomy" id="67285"/>
    <lineage>
        <taxon>Bacteria</taxon>
        <taxon>Bacillati</taxon>
        <taxon>Actinomycetota</taxon>
        <taxon>Actinomycetes</taxon>
        <taxon>Kitasatosporales</taxon>
        <taxon>Streptomycetaceae</taxon>
        <taxon>Streptomyces</taxon>
    </lineage>
</organism>
<feature type="signal peptide" evidence="1">
    <location>
        <begin position="1"/>
        <end position="33"/>
    </location>
</feature>
<keyword evidence="3" id="KW-1185">Reference proteome</keyword>
<evidence type="ECO:0000256" key="1">
    <source>
        <dbReference type="SAM" id="SignalP"/>
    </source>
</evidence>
<dbReference type="OrthoDB" id="4255342at2"/>
<protein>
    <submittedName>
        <fullName evidence="2">Uncharacterized protein</fullName>
    </submittedName>
</protein>
<dbReference type="RefSeq" id="WP_067008102.1">
    <property type="nucleotide sequence ID" value="NZ_BNDU01000006.1"/>
</dbReference>